<gene>
    <name evidence="4" type="ORF">IRJ41_018206</name>
</gene>
<dbReference type="Gene3D" id="1.10.1380.10">
    <property type="entry name" value="Neutral endopeptidase , domain2"/>
    <property type="match status" value="1"/>
</dbReference>
<protein>
    <submittedName>
        <fullName evidence="4">Kell blood group glycoprotein</fullName>
    </submittedName>
</protein>
<dbReference type="PROSITE" id="PS51885">
    <property type="entry name" value="NEPRILYSIN"/>
    <property type="match status" value="1"/>
</dbReference>
<dbReference type="SUPFAM" id="SSF55486">
    <property type="entry name" value="Metalloproteases ('zincins'), catalytic domain"/>
    <property type="match status" value="1"/>
</dbReference>
<feature type="domain" description="Peptidase M13 N-terminal" evidence="3">
    <location>
        <begin position="160"/>
        <end position="524"/>
    </location>
</feature>
<dbReference type="OrthoDB" id="6475849at2759"/>
<dbReference type="Pfam" id="PF05649">
    <property type="entry name" value="Peptidase_M13_N"/>
    <property type="match status" value="1"/>
</dbReference>
<dbReference type="EMBL" id="JAFHDT010000008">
    <property type="protein sequence ID" value="KAI7807048.1"/>
    <property type="molecule type" value="Genomic_DNA"/>
</dbReference>
<feature type="region of interest" description="Disordered" evidence="1">
    <location>
        <begin position="111"/>
        <end position="149"/>
    </location>
</feature>
<dbReference type="Proteomes" id="UP001059041">
    <property type="component" value="Linkage Group LG8"/>
</dbReference>
<dbReference type="PANTHER" id="PTHR11733">
    <property type="entry name" value="ZINC METALLOPROTEASE FAMILY M13 NEPRILYSIN-RELATED"/>
    <property type="match status" value="1"/>
</dbReference>
<dbReference type="PANTHER" id="PTHR11733:SF128">
    <property type="entry name" value="KELL BLOOD GROUP GLYCOPROTEIN"/>
    <property type="match status" value="1"/>
</dbReference>
<dbReference type="AlphaFoldDB" id="A0A9W7WRP2"/>
<keyword evidence="2" id="KW-1133">Transmembrane helix</keyword>
<keyword evidence="5" id="KW-1185">Reference proteome</keyword>
<reference evidence="4" key="1">
    <citation type="submission" date="2021-02" db="EMBL/GenBank/DDBJ databases">
        <title>Comparative genomics reveals that relaxation of natural selection precedes convergent phenotypic evolution of cavefish.</title>
        <authorList>
            <person name="Peng Z."/>
        </authorList>
    </citation>
    <scope>NUCLEOTIDE SEQUENCE</scope>
    <source>
        <tissue evidence="4">Muscle</tissue>
    </source>
</reference>
<dbReference type="InterPro" id="IPR008753">
    <property type="entry name" value="Peptidase_M13_N"/>
</dbReference>
<evidence type="ECO:0000313" key="5">
    <source>
        <dbReference type="Proteomes" id="UP001059041"/>
    </source>
</evidence>
<accession>A0A9W7WRP2</accession>
<feature type="compositionally biased region" description="Basic and acidic residues" evidence="1">
    <location>
        <begin position="130"/>
        <end position="149"/>
    </location>
</feature>
<name>A0A9W7WRP2_TRIRA</name>
<evidence type="ECO:0000256" key="1">
    <source>
        <dbReference type="SAM" id="MobiDB-lite"/>
    </source>
</evidence>
<dbReference type="GO" id="GO:0005886">
    <property type="term" value="C:plasma membrane"/>
    <property type="evidence" value="ECO:0007669"/>
    <property type="project" value="TreeGrafter"/>
</dbReference>
<dbReference type="GO" id="GO:0016485">
    <property type="term" value="P:protein processing"/>
    <property type="evidence" value="ECO:0007669"/>
    <property type="project" value="TreeGrafter"/>
</dbReference>
<evidence type="ECO:0000259" key="3">
    <source>
        <dbReference type="Pfam" id="PF05649"/>
    </source>
</evidence>
<dbReference type="InterPro" id="IPR000718">
    <property type="entry name" value="Peptidase_M13"/>
</dbReference>
<proteinExistence type="predicted"/>
<sequence>MNKMIEIRIFQQEMVTMPEERPQSDESNPVVCNKNRKLILALFAFSLFAITLGLAFYAHQQKMGDPWILLLKSAAPPCLSPACLKASERFSVTMDPFSRPCDYFLSACGSSSHRGRQRGKGIVIEGNGGQDKKRDVGSEDRVKMRGKTDVQEKHDGLLDKFPDRQTALLKAIKEMLDRPDEGAMSTAEQKAKKFFKACMESESPEKAGSEPFLTLLKQMGGWAVSGEWIKTLDFNSTLALLMSQYSTFPFFSVYVGPNADDGQTNSNQPYIQIDEPHFQFPIDWNSKTQKSKASSQYLRPFFSSCSQYLVLLGVPSSRTTQHCGLFMSLSTTLALATSPLPYRLSQRLLYHTITIQELQILAPAIDWLACLKASFQPLPISQSDVVLVHNLPYLIHMSQTISQWKIQHDIMGTDPLHTYMMFSLLQTLIPALDSRFTKTMKNFSIATGDAQEDVPRWWKCVQQTEQGFETLLSHLIRERHAQKEAEELIHDIYSSLKMKLADLAWRDEKSPGFIFDKIKSFTPRLSTETNAPNHADLNQLYAEVLVSEEDYFSNYLQVLLLEQKRRSRLLSHATQAEGLSITPFLSGNDIIVPVGMFVLPFFHFSHPRALNYGTLGFLVAKDFLHLLLPDIHKQAKNPELESACVWSHYLRVTEGLGRVDAFSLSPSKQQEVWVQYSALEVALNAYKMSFTRCPADSSLSGLSYIHLFLSSFTKVSCDADSYREFMPFEPSFLVSVLCSNSRFCPKPLTCLNKYQSYPPEVCLSQTTH</sequence>
<organism evidence="4 5">
    <name type="scientific">Triplophysa rosa</name>
    <name type="common">Cave loach</name>
    <dbReference type="NCBI Taxonomy" id="992332"/>
    <lineage>
        <taxon>Eukaryota</taxon>
        <taxon>Metazoa</taxon>
        <taxon>Chordata</taxon>
        <taxon>Craniata</taxon>
        <taxon>Vertebrata</taxon>
        <taxon>Euteleostomi</taxon>
        <taxon>Actinopterygii</taxon>
        <taxon>Neopterygii</taxon>
        <taxon>Teleostei</taxon>
        <taxon>Ostariophysi</taxon>
        <taxon>Cypriniformes</taxon>
        <taxon>Nemacheilidae</taxon>
        <taxon>Triplophysa</taxon>
    </lineage>
</organism>
<feature type="transmembrane region" description="Helical" evidence="2">
    <location>
        <begin position="38"/>
        <end position="58"/>
    </location>
</feature>
<evidence type="ECO:0000256" key="2">
    <source>
        <dbReference type="SAM" id="Phobius"/>
    </source>
</evidence>
<dbReference type="GO" id="GO:0004222">
    <property type="term" value="F:metalloendopeptidase activity"/>
    <property type="evidence" value="ECO:0007669"/>
    <property type="project" value="InterPro"/>
</dbReference>
<keyword evidence="2" id="KW-0472">Membrane</keyword>
<dbReference type="InterPro" id="IPR042089">
    <property type="entry name" value="Peptidase_M13_dom_2"/>
</dbReference>
<comment type="caution">
    <text evidence="4">The sequence shown here is derived from an EMBL/GenBank/DDBJ whole genome shotgun (WGS) entry which is preliminary data.</text>
</comment>
<keyword evidence="2" id="KW-0812">Transmembrane</keyword>
<evidence type="ECO:0000313" key="4">
    <source>
        <dbReference type="EMBL" id="KAI7807048.1"/>
    </source>
</evidence>